<feature type="region of interest" description="Disordered" evidence="5">
    <location>
        <begin position="410"/>
        <end position="432"/>
    </location>
</feature>
<dbReference type="FunFam" id="1.10.10.60:FF:000374">
    <property type="entry name" value="Arginine-glutamic acid dipeptide repeat protein"/>
    <property type="match status" value="1"/>
</dbReference>
<keyword evidence="4" id="KW-0539">Nucleus</keyword>
<proteinExistence type="predicted"/>
<dbReference type="SUPFAM" id="SSF46689">
    <property type="entry name" value="Homeodomain-like"/>
    <property type="match status" value="1"/>
</dbReference>
<dbReference type="PANTHER" id="PTHR13859:SF31">
    <property type="entry name" value="ELM2 DOMAIN-CONTAINING PROTEIN"/>
    <property type="match status" value="1"/>
</dbReference>
<feature type="region of interest" description="Disordered" evidence="5">
    <location>
        <begin position="757"/>
        <end position="783"/>
    </location>
</feature>
<gene>
    <name evidence="7" type="primary">Vigan.05G152600</name>
    <name evidence="7" type="ORF">VIGAN_05152600</name>
</gene>
<dbReference type="Pfam" id="PF25826">
    <property type="entry name" value="DUF7952"/>
    <property type="match status" value="1"/>
</dbReference>
<dbReference type="InterPro" id="IPR057712">
    <property type="entry name" value="DUF7952"/>
</dbReference>
<protein>
    <recommendedName>
        <fullName evidence="6">SANT domain-containing protein</fullName>
    </recommendedName>
</protein>
<feature type="compositionally biased region" description="Polar residues" evidence="5">
    <location>
        <begin position="763"/>
        <end position="783"/>
    </location>
</feature>
<dbReference type="EMBL" id="AP015038">
    <property type="protein sequence ID" value="BAT88086.1"/>
    <property type="molecule type" value="Genomic_DNA"/>
</dbReference>
<evidence type="ECO:0000256" key="3">
    <source>
        <dbReference type="ARBA" id="ARBA00023163"/>
    </source>
</evidence>
<dbReference type="PROSITE" id="PS51293">
    <property type="entry name" value="SANT"/>
    <property type="match status" value="1"/>
</dbReference>
<dbReference type="OrthoDB" id="6147534at2759"/>
<dbReference type="PANTHER" id="PTHR13859">
    <property type="entry name" value="ATROPHIN-RELATED"/>
    <property type="match status" value="1"/>
</dbReference>
<dbReference type="InterPro" id="IPR009057">
    <property type="entry name" value="Homeodomain-like_sf"/>
</dbReference>
<evidence type="ECO:0000256" key="1">
    <source>
        <dbReference type="ARBA" id="ARBA00004123"/>
    </source>
</evidence>
<evidence type="ECO:0000256" key="5">
    <source>
        <dbReference type="SAM" id="MobiDB-lite"/>
    </source>
</evidence>
<sequence length="854" mass="95147">MLYFVSTQMDIMQQNDNSNLTEHACNSPPSSPDISNLVGAPQLNPRVGDEYQVEVPSLIKESERVQLLRNPAESEVGLDNSLSFAIGLPISVTWIHNAKESSENEGWGYIGDNADELKPTTFQSEMTGVSNSAELGESKNFALVPAILGSSWSDSDAEVFLLGLYIFGKNFIQIQRFLENKGMGEILAFYYGKFYKSDEYRRWSDCRKLKGRKSAIGQKLFTGRRQQELLSRLIPHVSGESKDTLLQVSKSYTEGRASLEEYISCIKSTVGLGILVGAVGIGKEKDDLTTLVLEPVKNNKVFSVPTCKAWSSLGPNDILKFLTGFRLSKARSNDLFWEAVWPRLLARGWHSEQPKYRSYVSSKDYLVFLIPGVKTFSRRKLVKGDHYFDSVSDVLRKVVAEPNLLDLEEAKVGSCDDEEPERGSNEDDDSDYRHQCYLKPRASTYNTDQIKFTVIDTSLVHGGKPSDLREFKPVPVNSVAEVEVNVADTHEEAKHMSKVNHNKNISENIDQKLAGTDVLCEGKLLVRELQYLPIEEEDASKVLGFLRESKDSSCDDSPSVMEASMLVYGKMKIGNTDNQNNAKKMVQSLENKKTSVSNDNQLKRTIKHQCSRRARPGNSNHAVVPAKRRRLAACSKAETNHIIKNSSGDSGSEKRALSHTKVDDPFTCQKNGNSIPSSDEKSLEKNNKESILNEICEYRSVSGDKVEKDDSVTFNIPQAPLKSEIGVVMVMLEEDKQSLKADDPCFLSDTQGVIEEPLGASSDVGSVEQQPSITSRRQSTRNRPLSVRALESLANEFLYGERRQKKKLVPTQTDSFAICRKARTRSKTMPHNQSSDNGTAVLVEEKQLNGSSTA</sequence>
<dbReference type="InterPro" id="IPR056067">
    <property type="entry name" value="DUF7650"/>
</dbReference>
<dbReference type="AlphaFoldDB" id="A0A0S3S5I1"/>
<dbReference type="Pfam" id="PF24662">
    <property type="entry name" value="DUF7650"/>
    <property type="match status" value="1"/>
</dbReference>
<dbReference type="GO" id="GO:0003714">
    <property type="term" value="F:transcription corepressor activity"/>
    <property type="evidence" value="ECO:0007669"/>
    <property type="project" value="TreeGrafter"/>
</dbReference>
<evidence type="ECO:0000256" key="4">
    <source>
        <dbReference type="ARBA" id="ARBA00023242"/>
    </source>
</evidence>
<accession>A0A0S3S5I1</accession>
<dbReference type="InterPro" id="IPR017884">
    <property type="entry name" value="SANT_dom"/>
</dbReference>
<organism evidence="7 8">
    <name type="scientific">Vigna angularis var. angularis</name>
    <dbReference type="NCBI Taxonomy" id="157739"/>
    <lineage>
        <taxon>Eukaryota</taxon>
        <taxon>Viridiplantae</taxon>
        <taxon>Streptophyta</taxon>
        <taxon>Embryophyta</taxon>
        <taxon>Tracheophyta</taxon>
        <taxon>Spermatophyta</taxon>
        <taxon>Magnoliopsida</taxon>
        <taxon>eudicotyledons</taxon>
        <taxon>Gunneridae</taxon>
        <taxon>Pentapetalae</taxon>
        <taxon>rosids</taxon>
        <taxon>fabids</taxon>
        <taxon>Fabales</taxon>
        <taxon>Fabaceae</taxon>
        <taxon>Papilionoideae</taxon>
        <taxon>50 kb inversion clade</taxon>
        <taxon>NPAAA clade</taxon>
        <taxon>indigoferoid/millettioid clade</taxon>
        <taxon>Phaseoleae</taxon>
        <taxon>Vigna</taxon>
    </lineage>
</organism>
<dbReference type="GO" id="GO:0005634">
    <property type="term" value="C:nucleus"/>
    <property type="evidence" value="ECO:0007669"/>
    <property type="project" value="UniProtKB-SubCell"/>
</dbReference>
<comment type="subcellular location">
    <subcellularLocation>
        <location evidence="1">Nucleus</location>
    </subcellularLocation>
</comment>
<keyword evidence="8" id="KW-1185">Reference proteome</keyword>
<feature type="compositionally biased region" description="Acidic residues" evidence="5">
    <location>
        <begin position="415"/>
        <end position="430"/>
    </location>
</feature>
<dbReference type="Gene3D" id="1.10.10.60">
    <property type="entry name" value="Homeodomain-like"/>
    <property type="match status" value="1"/>
</dbReference>
<feature type="region of interest" description="Disordered" evidence="5">
    <location>
        <begin position="642"/>
        <end position="685"/>
    </location>
</feature>
<name>A0A0S3S5I1_PHAAN</name>
<feature type="region of interest" description="Disordered" evidence="5">
    <location>
        <begin position="823"/>
        <end position="854"/>
    </location>
</feature>
<feature type="domain" description="SANT" evidence="6">
    <location>
        <begin position="147"/>
        <end position="199"/>
    </location>
</feature>
<keyword evidence="2" id="KW-0805">Transcription regulation</keyword>
<feature type="compositionally biased region" description="Polar residues" evidence="5">
    <location>
        <begin position="668"/>
        <end position="677"/>
    </location>
</feature>
<evidence type="ECO:0000313" key="8">
    <source>
        <dbReference type="Proteomes" id="UP000291084"/>
    </source>
</evidence>
<feature type="compositionally biased region" description="Polar residues" evidence="5">
    <location>
        <begin position="829"/>
        <end position="838"/>
    </location>
</feature>
<dbReference type="Proteomes" id="UP000291084">
    <property type="component" value="Chromosome 5"/>
</dbReference>
<keyword evidence="3" id="KW-0804">Transcription</keyword>
<feature type="compositionally biased region" description="Basic and acidic residues" evidence="5">
    <location>
        <begin position="651"/>
        <end position="664"/>
    </location>
</feature>
<reference evidence="7 8" key="1">
    <citation type="journal article" date="2015" name="Sci. Rep.">
        <title>The power of single molecule real-time sequencing technology in the de novo assembly of a eukaryotic genome.</title>
        <authorList>
            <person name="Sakai H."/>
            <person name="Naito K."/>
            <person name="Ogiso-Tanaka E."/>
            <person name="Takahashi Y."/>
            <person name="Iseki K."/>
            <person name="Muto C."/>
            <person name="Satou K."/>
            <person name="Teruya K."/>
            <person name="Shiroma A."/>
            <person name="Shimoji M."/>
            <person name="Hirano T."/>
            <person name="Itoh T."/>
            <person name="Kaga A."/>
            <person name="Tomooka N."/>
        </authorList>
    </citation>
    <scope>NUCLEOTIDE SEQUENCE [LARGE SCALE GENOMIC DNA]</scope>
    <source>
        <strain evidence="8">cv. Shumari</strain>
    </source>
</reference>
<evidence type="ECO:0000256" key="2">
    <source>
        <dbReference type="ARBA" id="ARBA00023015"/>
    </source>
</evidence>
<evidence type="ECO:0000259" key="6">
    <source>
        <dbReference type="PROSITE" id="PS51293"/>
    </source>
</evidence>
<evidence type="ECO:0000313" key="7">
    <source>
        <dbReference type="EMBL" id="BAT88086.1"/>
    </source>
</evidence>